<comment type="caution">
    <text evidence="3">The sequence shown here is derived from an EMBL/GenBank/DDBJ whole genome shotgun (WGS) entry which is preliminary data.</text>
</comment>
<feature type="signal peptide" evidence="2">
    <location>
        <begin position="1"/>
        <end position="32"/>
    </location>
</feature>
<proteinExistence type="predicted"/>
<evidence type="ECO:0008006" key="5">
    <source>
        <dbReference type="Google" id="ProtNLM"/>
    </source>
</evidence>
<dbReference type="Proteomes" id="UP000321749">
    <property type="component" value="Unassembled WGS sequence"/>
</dbReference>
<dbReference type="Pfam" id="PF01547">
    <property type="entry name" value="SBP_bac_1"/>
    <property type="match status" value="1"/>
</dbReference>
<reference evidence="3 4" key="1">
    <citation type="submission" date="2019-07" db="EMBL/GenBank/DDBJ databases">
        <title>Whole genome shotgun sequence of Agrococcus baldri NBRC 103055.</title>
        <authorList>
            <person name="Hosoyama A."/>
            <person name="Uohara A."/>
            <person name="Ohji S."/>
            <person name="Ichikawa N."/>
        </authorList>
    </citation>
    <scope>NUCLEOTIDE SEQUENCE [LARGE SCALE GENOMIC DNA]</scope>
    <source>
        <strain evidence="3 4">NBRC 103055</strain>
    </source>
</reference>
<evidence type="ECO:0000256" key="1">
    <source>
        <dbReference type="ARBA" id="ARBA00022729"/>
    </source>
</evidence>
<organism evidence="3 4">
    <name type="scientific">Agrococcus baldri</name>
    <dbReference type="NCBI Taxonomy" id="153730"/>
    <lineage>
        <taxon>Bacteria</taxon>
        <taxon>Bacillati</taxon>
        <taxon>Actinomycetota</taxon>
        <taxon>Actinomycetes</taxon>
        <taxon>Micrococcales</taxon>
        <taxon>Microbacteriaceae</taxon>
        <taxon>Agrococcus</taxon>
    </lineage>
</organism>
<evidence type="ECO:0000256" key="2">
    <source>
        <dbReference type="SAM" id="SignalP"/>
    </source>
</evidence>
<dbReference type="AlphaFoldDB" id="A0AA87RH80"/>
<dbReference type="PROSITE" id="PS51257">
    <property type="entry name" value="PROKAR_LIPOPROTEIN"/>
    <property type="match status" value="1"/>
</dbReference>
<dbReference type="Gene3D" id="3.40.190.10">
    <property type="entry name" value="Periplasmic binding protein-like II"/>
    <property type="match status" value="2"/>
</dbReference>
<keyword evidence="4" id="KW-1185">Reference proteome</keyword>
<dbReference type="RefSeq" id="WP_146794401.1">
    <property type="nucleotide sequence ID" value="NZ_BJUU01000008.1"/>
</dbReference>
<evidence type="ECO:0000313" key="4">
    <source>
        <dbReference type="Proteomes" id="UP000321749"/>
    </source>
</evidence>
<dbReference type="InterPro" id="IPR006059">
    <property type="entry name" value="SBP"/>
</dbReference>
<dbReference type="PANTHER" id="PTHR30006">
    <property type="entry name" value="THIAMINE-BINDING PERIPLASMIC PROTEIN-RELATED"/>
    <property type="match status" value="1"/>
</dbReference>
<name>A0AA87RH80_9MICO</name>
<dbReference type="PANTHER" id="PTHR30006:SF24">
    <property type="entry name" value="SLL0237 PROTEIN"/>
    <property type="match status" value="1"/>
</dbReference>
<feature type="chain" id="PRO_5041637438" description="Iron(III) transport system substrate-binding protein" evidence="2">
    <location>
        <begin position="33"/>
        <end position="388"/>
    </location>
</feature>
<dbReference type="SUPFAM" id="SSF53850">
    <property type="entry name" value="Periplasmic binding protein-like II"/>
    <property type="match status" value="1"/>
</dbReference>
<protein>
    <recommendedName>
        <fullName evidence="5">Iron(III) transport system substrate-binding protein</fullName>
    </recommendedName>
</protein>
<sequence length="388" mass="41096">MRSTRRGALVALPLPGLLLAGLVLTGCSTAAADPEPALDYDAMSHEQLVEAATEEGAVTVYAFTSRIASVEDAFEAEHPGIDVTAIDISSTEMITRLVSEHEAGSATADVAYLSDAPVVIPELVETGILHAYVPERVAGALAEEHTSPLLAQRLSTKILMYNEEAHPEGSPVSNLWELTQPEWAGRVVMVDPNVRGDYLDLATELSLRADEMAAAYEELTGEALVLDEGVADAGQQFLAQLYANDAVLVDDTDAVNAAVGTTGQTAPPVGFTSYSDRRDNEEEGWALQAASGVAPANGIVFPALLGVTEGAEHPAAARLMIDFLMGDDSETGGAGYEPFYVAGDYPTRTDVVPHEDALPLDELGAWSIDPEATVELRDETADFLLTIQ</sequence>
<dbReference type="EMBL" id="BJUU01000008">
    <property type="protein sequence ID" value="GEK80275.1"/>
    <property type="molecule type" value="Genomic_DNA"/>
</dbReference>
<gene>
    <name evidence="3" type="ORF">ABA31_16260</name>
</gene>
<keyword evidence="1 2" id="KW-0732">Signal</keyword>
<evidence type="ECO:0000313" key="3">
    <source>
        <dbReference type="EMBL" id="GEK80275.1"/>
    </source>
</evidence>
<accession>A0AA87RH80</accession>